<evidence type="ECO:0000256" key="1">
    <source>
        <dbReference type="SAM" id="MobiDB-lite"/>
    </source>
</evidence>
<proteinExistence type="predicted"/>
<organism evidence="2 3">
    <name type="scientific">Herminiimonas aquatilis</name>
    <dbReference type="NCBI Taxonomy" id="345342"/>
    <lineage>
        <taxon>Bacteria</taxon>
        <taxon>Pseudomonadati</taxon>
        <taxon>Pseudomonadota</taxon>
        <taxon>Betaproteobacteria</taxon>
        <taxon>Burkholderiales</taxon>
        <taxon>Oxalobacteraceae</taxon>
        <taxon>Herminiimonas</taxon>
    </lineage>
</organism>
<reference evidence="3" key="1">
    <citation type="journal article" date="2019" name="Int. J. Syst. Evol. Microbiol.">
        <title>The Global Catalogue of Microorganisms (GCM) 10K type strain sequencing project: providing services to taxonomists for standard genome sequencing and annotation.</title>
        <authorList>
            <consortium name="The Broad Institute Genomics Platform"/>
            <consortium name="The Broad Institute Genome Sequencing Center for Infectious Disease"/>
            <person name="Wu L."/>
            <person name="Ma J."/>
        </authorList>
    </citation>
    <scope>NUCLEOTIDE SEQUENCE [LARGE SCALE GENOMIC DNA]</scope>
    <source>
        <strain evidence="3">CCUG 36956</strain>
    </source>
</reference>
<feature type="region of interest" description="Disordered" evidence="1">
    <location>
        <begin position="33"/>
        <end position="67"/>
    </location>
</feature>
<sequence>MRQLKLSAVNSHEYLHASAMCAFALPVEAHKAPVPEPIEDPLPGEHPIPKEDPVPSPNPEVDDPRPNFSMLAALKAQSDRL</sequence>
<comment type="caution">
    <text evidence="2">The sequence shown here is derived from an EMBL/GenBank/DDBJ whole genome shotgun (WGS) entry which is preliminary data.</text>
</comment>
<accession>A0ABW2J7X1</accession>
<dbReference type="Proteomes" id="UP001596379">
    <property type="component" value="Unassembled WGS sequence"/>
</dbReference>
<evidence type="ECO:0000313" key="3">
    <source>
        <dbReference type="Proteomes" id="UP001596379"/>
    </source>
</evidence>
<dbReference type="EMBL" id="JBHTCC010000003">
    <property type="protein sequence ID" value="MFC7299274.1"/>
    <property type="molecule type" value="Genomic_DNA"/>
</dbReference>
<dbReference type="RefSeq" id="WP_382235149.1">
    <property type="nucleotide sequence ID" value="NZ_JBHTCC010000003.1"/>
</dbReference>
<protein>
    <submittedName>
        <fullName evidence="2">Uncharacterized protein</fullName>
    </submittedName>
</protein>
<gene>
    <name evidence="2" type="ORF">ACFQO0_12580</name>
</gene>
<name>A0ABW2J7X1_9BURK</name>
<evidence type="ECO:0000313" key="2">
    <source>
        <dbReference type="EMBL" id="MFC7299274.1"/>
    </source>
</evidence>
<keyword evidence="3" id="KW-1185">Reference proteome</keyword>